<organism evidence="4 5">
    <name type="scientific">Brotonthovivens ammoniilytica</name>
    <dbReference type="NCBI Taxonomy" id="2981725"/>
    <lineage>
        <taxon>Bacteria</taxon>
        <taxon>Bacillati</taxon>
        <taxon>Bacillota</taxon>
        <taxon>Clostridia</taxon>
        <taxon>Lachnospirales</taxon>
        <taxon>Lachnospiraceae</taxon>
        <taxon>Brotonthovivens</taxon>
    </lineage>
</organism>
<dbReference type="Pfam" id="PF01740">
    <property type="entry name" value="STAS"/>
    <property type="match status" value="1"/>
</dbReference>
<evidence type="ECO:0000259" key="3">
    <source>
        <dbReference type="PROSITE" id="PS50801"/>
    </source>
</evidence>
<evidence type="ECO:0000313" key="5">
    <source>
        <dbReference type="Proteomes" id="UP001652442"/>
    </source>
</evidence>
<dbReference type="InterPro" id="IPR002645">
    <property type="entry name" value="STAS_dom"/>
</dbReference>
<comment type="similarity">
    <text evidence="1 2">Belongs to the anti-sigma-factor antagonist family.</text>
</comment>
<dbReference type="EMBL" id="JAOQJQ010000003">
    <property type="protein sequence ID" value="MCU6762454.1"/>
    <property type="molecule type" value="Genomic_DNA"/>
</dbReference>
<dbReference type="NCBIfam" id="TIGR00377">
    <property type="entry name" value="ant_ant_sig"/>
    <property type="match status" value="1"/>
</dbReference>
<evidence type="ECO:0000313" key="4">
    <source>
        <dbReference type="EMBL" id="MCU6762454.1"/>
    </source>
</evidence>
<feature type="domain" description="STAS" evidence="3">
    <location>
        <begin position="1"/>
        <end position="104"/>
    </location>
</feature>
<accession>A0ABT2TJR6</accession>
<dbReference type="CDD" id="cd07043">
    <property type="entry name" value="STAS_anti-anti-sigma_factors"/>
    <property type="match status" value="1"/>
</dbReference>
<dbReference type="InterPro" id="IPR036513">
    <property type="entry name" value="STAS_dom_sf"/>
</dbReference>
<name>A0ABT2TJR6_9FIRM</name>
<dbReference type="PANTHER" id="PTHR33495:SF2">
    <property type="entry name" value="ANTI-SIGMA FACTOR ANTAGONIST TM_1081-RELATED"/>
    <property type="match status" value="1"/>
</dbReference>
<reference evidence="4 5" key="1">
    <citation type="journal article" date="2021" name="ISME Commun">
        <title>Automated analysis of genomic sequences facilitates high-throughput and comprehensive description of bacteria.</title>
        <authorList>
            <person name="Hitch T.C.A."/>
        </authorList>
    </citation>
    <scope>NUCLEOTIDE SEQUENCE [LARGE SCALE GENOMIC DNA]</scope>
    <source>
        <strain evidence="4 5">Sanger_109</strain>
    </source>
</reference>
<evidence type="ECO:0000256" key="2">
    <source>
        <dbReference type="RuleBase" id="RU003749"/>
    </source>
</evidence>
<keyword evidence="5" id="KW-1185">Reference proteome</keyword>
<gene>
    <name evidence="4" type="ORF">OCV88_08920</name>
</gene>
<dbReference type="SUPFAM" id="SSF52091">
    <property type="entry name" value="SpoIIaa-like"/>
    <property type="match status" value="1"/>
</dbReference>
<evidence type="ECO:0000256" key="1">
    <source>
        <dbReference type="ARBA" id="ARBA00009013"/>
    </source>
</evidence>
<dbReference type="PANTHER" id="PTHR33495">
    <property type="entry name" value="ANTI-SIGMA FACTOR ANTAGONIST TM_1081-RELATED-RELATED"/>
    <property type="match status" value="1"/>
</dbReference>
<dbReference type="InterPro" id="IPR003658">
    <property type="entry name" value="Anti-sigma_ant"/>
</dbReference>
<protein>
    <recommendedName>
        <fullName evidence="2">Anti-sigma factor antagonist</fullName>
    </recommendedName>
</protein>
<dbReference type="RefSeq" id="WP_158425157.1">
    <property type="nucleotide sequence ID" value="NZ_JAOQJQ010000003.1"/>
</dbReference>
<dbReference type="Proteomes" id="UP001652442">
    <property type="component" value="Unassembled WGS sequence"/>
</dbReference>
<dbReference type="Gene3D" id="3.30.750.24">
    <property type="entry name" value="STAS domain"/>
    <property type="match status" value="1"/>
</dbReference>
<sequence length="104" mass="11760">MDFQYEVKGRNLTIYVPGELDHHVASQIQEQADLMISTYRIQTVIFDFAQTEFMDSSGIGVILGRCRNLGFSGGKVKAVHLKSERVRKIFSMAGLYKLVSVEED</sequence>
<comment type="caution">
    <text evidence="4">The sequence shown here is derived from an EMBL/GenBank/DDBJ whole genome shotgun (WGS) entry which is preliminary data.</text>
</comment>
<proteinExistence type="inferred from homology"/>
<dbReference type="PROSITE" id="PS50801">
    <property type="entry name" value="STAS"/>
    <property type="match status" value="1"/>
</dbReference>